<dbReference type="GO" id="GO:0000981">
    <property type="term" value="F:DNA-binding transcription factor activity, RNA polymerase II-specific"/>
    <property type="evidence" value="ECO:0007669"/>
    <property type="project" value="TreeGrafter"/>
</dbReference>
<keyword evidence="5" id="KW-0862">Zinc</keyword>
<dbReference type="EMBL" id="KK808511">
    <property type="protein sequence ID" value="KFQ33827.1"/>
    <property type="molecule type" value="Genomic_DNA"/>
</dbReference>
<evidence type="ECO:0000256" key="6">
    <source>
        <dbReference type="ARBA" id="ARBA00023015"/>
    </source>
</evidence>
<evidence type="ECO:0000256" key="4">
    <source>
        <dbReference type="ARBA" id="ARBA00022771"/>
    </source>
</evidence>
<protein>
    <submittedName>
        <fullName evidence="12">Zinc finger protein 397</fullName>
    </submittedName>
</protein>
<proteinExistence type="predicted"/>
<keyword evidence="9" id="KW-0539">Nucleus</keyword>
<evidence type="ECO:0000256" key="8">
    <source>
        <dbReference type="ARBA" id="ARBA00023163"/>
    </source>
</evidence>
<evidence type="ECO:0000256" key="5">
    <source>
        <dbReference type="ARBA" id="ARBA00022833"/>
    </source>
</evidence>
<feature type="non-terminal residue" evidence="12">
    <location>
        <position position="56"/>
    </location>
</feature>
<keyword evidence="13" id="KW-1185">Reference proteome</keyword>
<dbReference type="PANTHER" id="PTHR23226:SF85">
    <property type="entry name" value="ZINC FINGER PROTEIN 397"/>
    <property type="match status" value="1"/>
</dbReference>
<dbReference type="FunFam" id="3.30.160.60:FF:002134">
    <property type="entry name" value="Zinc finger protein 616"/>
    <property type="match status" value="1"/>
</dbReference>
<evidence type="ECO:0000256" key="10">
    <source>
        <dbReference type="PROSITE-ProRule" id="PRU00042"/>
    </source>
</evidence>
<keyword evidence="2" id="KW-0479">Metal-binding</keyword>
<dbReference type="FunFam" id="3.30.160.60:FF:000149">
    <property type="entry name" value="Zinc finger protein 569"/>
    <property type="match status" value="1"/>
</dbReference>
<dbReference type="GO" id="GO:0005634">
    <property type="term" value="C:nucleus"/>
    <property type="evidence" value="ECO:0007669"/>
    <property type="project" value="UniProtKB-SubCell"/>
</dbReference>
<keyword evidence="8" id="KW-0804">Transcription</keyword>
<comment type="subcellular location">
    <subcellularLocation>
        <location evidence="1">Nucleus</location>
    </subcellularLocation>
</comment>
<feature type="non-terminal residue" evidence="12">
    <location>
        <position position="1"/>
    </location>
</feature>
<dbReference type="InterPro" id="IPR013087">
    <property type="entry name" value="Znf_C2H2_type"/>
</dbReference>
<dbReference type="SUPFAM" id="SSF57667">
    <property type="entry name" value="beta-beta-alpha zinc fingers"/>
    <property type="match status" value="1"/>
</dbReference>
<name>A0A091RZR3_9AVES</name>
<dbReference type="GO" id="GO:0000978">
    <property type="term" value="F:RNA polymerase II cis-regulatory region sequence-specific DNA binding"/>
    <property type="evidence" value="ECO:0007669"/>
    <property type="project" value="TreeGrafter"/>
</dbReference>
<evidence type="ECO:0000256" key="3">
    <source>
        <dbReference type="ARBA" id="ARBA00022737"/>
    </source>
</evidence>
<dbReference type="GO" id="GO:0008270">
    <property type="term" value="F:zinc ion binding"/>
    <property type="evidence" value="ECO:0007669"/>
    <property type="project" value="UniProtKB-KW"/>
</dbReference>
<dbReference type="PROSITE" id="PS00028">
    <property type="entry name" value="ZINC_FINGER_C2H2_1"/>
    <property type="match status" value="1"/>
</dbReference>
<keyword evidence="7" id="KW-0238">DNA-binding</keyword>
<gene>
    <name evidence="12" type="ORF">N332_10877</name>
</gene>
<evidence type="ECO:0000313" key="12">
    <source>
        <dbReference type="EMBL" id="KFQ33827.1"/>
    </source>
</evidence>
<evidence type="ECO:0000313" key="13">
    <source>
        <dbReference type="Proteomes" id="UP000053369"/>
    </source>
</evidence>
<keyword evidence="6" id="KW-0805">Transcription regulation</keyword>
<dbReference type="AlphaFoldDB" id="A0A091RZR3"/>
<dbReference type="PANTHER" id="PTHR23226">
    <property type="entry name" value="ZINC FINGER AND SCAN DOMAIN-CONTAINING"/>
    <property type="match status" value="1"/>
</dbReference>
<sequence length="56" mass="6395">YKCGEFGMTFAQSSTLIKHQRIHSGERPYMCEECGKSFAQSSTLIKHQHIHSGKRP</sequence>
<reference evidence="12 13" key="1">
    <citation type="submission" date="2014-04" db="EMBL/GenBank/DDBJ databases">
        <title>Genome evolution of avian class.</title>
        <authorList>
            <person name="Zhang G."/>
            <person name="Li C."/>
        </authorList>
    </citation>
    <scope>NUCLEOTIDE SEQUENCE [LARGE SCALE GENOMIC DNA]</scope>
    <source>
        <strain evidence="12">BGI_N332</strain>
    </source>
</reference>
<evidence type="ECO:0000256" key="7">
    <source>
        <dbReference type="ARBA" id="ARBA00023125"/>
    </source>
</evidence>
<keyword evidence="3" id="KW-0677">Repeat</keyword>
<dbReference type="Gene3D" id="3.30.160.60">
    <property type="entry name" value="Classic Zinc Finger"/>
    <property type="match status" value="2"/>
</dbReference>
<feature type="domain" description="C2H2-type" evidence="11">
    <location>
        <begin position="1"/>
        <end position="28"/>
    </location>
</feature>
<dbReference type="PROSITE" id="PS50157">
    <property type="entry name" value="ZINC_FINGER_C2H2_2"/>
    <property type="match status" value="2"/>
</dbReference>
<organism evidence="12 13">
    <name type="scientific">Mesitornis unicolor</name>
    <name type="common">brown roatelo</name>
    <dbReference type="NCBI Taxonomy" id="54374"/>
    <lineage>
        <taxon>Eukaryota</taxon>
        <taxon>Metazoa</taxon>
        <taxon>Chordata</taxon>
        <taxon>Craniata</taxon>
        <taxon>Vertebrata</taxon>
        <taxon>Euteleostomi</taxon>
        <taxon>Archelosauria</taxon>
        <taxon>Archosauria</taxon>
        <taxon>Dinosauria</taxon>
        <taxon>Saurischia</taxon>
        <taxon>Theropoda</taxon>
        <taxon>Coelurosauria</taxon>
        <taxon>Aves</taxon>
        <taxon>Neognathae</taxon>
        <taxon>Neoaves</taxon>
        <taxon>Columbimorphae</taxon>
        <taxon>Mesitornithiformes</taxon>
        <taxon>Mesitornithidae</taxon>
        <taxon>Mesitornis</taxon>
    </lineage>
</organism>
<dbReference type="InterPro" id="IPR036236">
    <property type="entry name" value="Znf_C2H2_sf"/>
</dbReference>
<evidence type="ECO:0000256" key="2">
    <source>
        <dbReference type="ARBA" id="ARBA00022723"/>
    </source>
</evidence>
<evidence type="ECO:0000256" key="1">
    <source>
        <dbReference type="ARBA" id="ARBA00004123"/>
    </source>
</evidence>
<evidence type="ECO:0000256" key="9">
    <source>
        <dbReference type="ARBA" id="ARBA00023242"/>
    </source>
</evidence>
<dbReference type="SMART" id="SM00355">
    <property type="entry name" value="ZnF_C2H2"/>
    <property type="match status" value="2"/>
</dbReference>
<keyword evidence="4 10" id="KW-0863">Zinc-finger</keyword>
<dbReference type="Pfam" id="PF00096">
    <property type="entry name" value="zf-C2H2"/>
    <property type="match status" value="2"/>
</dbReference>
<evidence type="ECO:0000259" key="11">
    <source>
        <dbReference type="PROSITE" id="PS50157"/>
    </source>
</evidence>
<accession>A0A091RZR3</accession>
<dbReference type="Proteomes" id="UP000053369">
    <property type="component" value="Unassembled WGS sequence"/>
</dbReference>
<feature type="domain" description="C2H2-type" evidence="11">
    <location>
        <begin position="29"/>
        <end position="56"/>
    </location>
</feature>